<evidence type="ECO:0000313" key="11">
    <source>
        <dbReference type="RefSeq" id="XP_005099323.1"/>
    </source>
</evidence>
<dbReference type="GeneID" id="101853320"/>
<accession>A0ABM0JQR0</accession>
<evidence type="ECO:0000256" key="1">
    <source>
        <dbReference type="ARBA" id="ARBA00004141"/>
    </source>
</evidence>
<evidence type="ECO:0000259" key="9">
    <source>
        <dbReference type="PROSITE" id="PS50262"/>
    </source>
</evidence>
<keyword evidence="3 8" id="KW-1133">Transmembrane helix</keyword>
<keyword evidence="5 8" id="KW-0472">Membrane</keyword>
<feature type="transmembrane region" description="Helical" evidence="8">
    <location>
        <begin position="61"/>
        <end position="83"/>
    </location>
</feature>
<evidence type="ECO:0000256" key="4">
    <source>
        <dbReference type="ARBA" id="ARBA00023040"/>
    </source>
</evidence>
<dbReference type="PRINTS" id="PR00237">
    <property type="entry name" value="GPCRRHODOPSN"/>
</dbReference>
<dbReference type="PROSITE" id="PS50262">
    <property type="entry name" value="G_PROTEIN_RECEP_F1_2"/>
    <property type="match status" value="1"/>
</dbReference>
<keyword evidence="4" id="KW-0297">G-protein coupled receptor</keyword>
<evidence type="ECO:0000256" key="2">
    <source>
        <dbReference type="ARBA" id="ARBA00022692"/>
    </source>
</evidence>
<dbReference type="SUPFAM" id="SSF81321">
    <property type="entry name" value="Family A G protein-coupled receptor-like"/>
    <property type="match status" value="1"/>
</dbReference>
<comment type="subcellular location">
    <subcellularLocation>
        <location evidence="1">Membrane</location>
        <topology evidence="1">Multi-pass membrane protein</topology>
    </subcellularLocation>
</comment>
<dbReference type="Gene3D" id="1.20.1070.10">
    <property type="entry name" value="Rhodopsin 7-helix transmembrane proteins"/>
    <property type="match status" value="1"/>
</dbReference>
<dbReference type="Proteomes" id="UP000694888">
    <property type="component" value="Unplaced"/>
</dbReference>
<gene>
    <name evidence="11" type="primary">LOC101853320</name>
</gene>
<evidence type="ECO:0000256" key="6">
    <source>
        <dbReference type="ARBA" id="ARBA00023170"/>
    </source>
</evidence>
<evidence type="ECO:0000313" key="10">
    <source>
        <dbReference type="Proteomes" id="UP000694888"/>
    </source>
</evidence>
<dbReference type="PANTHER" id="PTHR45695">
    <property type="entry name" value="LEUCOKININ RECEPTOR-RELATED"/>
    <property type="match status" value="1"/>
</dbReference>
<organism evidence="10 11">
    <name type="scientific">Aplysia californica</name>
    <name type="common">California sea hare</name>
    <dbReference type="NCBI Taxonomy" id="6500"/>
    <lineage>
        <taxon>Eukaryota</taxon>
        <taxon>Metazoa</taxon>
        <taxon>Spiralia</taxon>
        <taxon>Lophotrochozoa</taxon>
        <taxon>Mollusca</taxon>
        <taxon>Gastropoda</taxon>
        <taxon>Heterobranchia</taxon>
        <taxon>Euthyneura</taxon>
        <taxon>Tectipleura</taxon>
        <taxon>Aplysiida</taxon>
        <taxon>Aplysioidea</taxon>
        <taxon>Aplysiidae</taxon>
        <taxon>Aplysia</taxon>
    </lineage>
</organism>
<keyword evidence="6" id="KW-0675">Receptor</keyword>
<name>A0ABM0JQR0_APLCA</name>
<dbReference type="InterPro" id="IPR000276">
    <property type="entry name" value="GPCR_Rhodpsn"/>
</dbReference>
<dbReference type="RefSeq" id="XP_005099323.1">
    <property type="nucleotide sequence ID" value="XM_005099266.2"/>
</dbReference>
<protein>
    <submittedName>
        <fullName evidence="11">Galanin receptor type 1-like</fullName>
    </submittedName>
</protein>
<dbReference type="Pfam" id="PF00001">
    <property type="entry name" value="7tm_1"/>
    <property type="match status" value="1"/>
</dbReference>
<evidence type="ECO:0000256" key="5">
    <source>
        <dbReference type="ARBA" id="ARBA00023136"/>
    </source>
</evidence>
<reference evidence="11" key="1">
    <citation type="submission" date="2025-08" db="UniProtKB">
        <authorList>
            <consortium name="RefSeq"/>
        </authorList>
    </citation>
    <scope>IDENTIFICATION</scope>
</reference>
<evidence type="ECO:0000256" key="8">
    <source>
        <dbReference type="SAM" id="Phobius"/>
    </source>
</evidence>
<evidence type="ECO:0000256" key="7">
    <source>
        <dbReference type="ARBA" id="ARBA00023224"/>
    </source>
</evidence>
<dbReference type="PANTHER" id="PTHR45695:SF9">
    <property type="entry name" value="LEUCOKININ RECEPTOR"/>
    <property type="match status" value="1"/>
</dbReference>
<feature type="transmembrane region" description="Helical" evidence="8">
    <location>
        <begin position="95"/>
        <end position="114"/>
    </location>
</feature>
<keyword evidence="10" id="KW-1185">Reference proteome</keyword>
<feature type="domain" description="G-protein coupled receptors family 1 profile" evidence="9">
    <location>
        <begin position="74"/>
        <end position="163"/>
    </location>
</feature>
<evidence type="ECO:0000256" key="3">
    <source>
        <dbReference type="ARBA" id="ARBA00022989"/>
    </source>
</evidence>
<keyword evidence="2 8" id="KW-0812">Transmembrane</keyword>
<dbReference type="InterPro" id="IPR017452">
    <property type="entry name" value="GPCR_Rhodpsn_7TM"/>
</dbReference>
<proteinExistence type="predicted"/>
<keyword evidence="7" id="KW-0807">Transducer</keyword>
<sequence length="163" mass="17399">MAAGITNLADNTSNTSGAPGLDADDLDSLGLGAEDLMYFYPGDVEKFLQPWTTEPHFIPTITVYGVAFTLGIVGNCLVIFAMLGDRKSRSVTASFMVSLAVADLLFLLVCVPYETARYFIGHWGSGSVLCKMSGAVEMLSALASVLNLMAVSIERYSCQSALH</sequence>